<dbReference type="Gene3D" id="3.30.40.10">
    <property type="entry name" value="Zinc/RING finger domain, C3HC4 (zinc finger)"/>
    <property type="match status" value="1"/>
</dbReference>
<evidence type="ECO:0000313" key="3">
    <source>
        <dbReference type="Proteomes" id="UP001177140"/>
    </source>
</evidence>
<dbReference type="AlphaFoldDB" id="A0AA41VSG1"/>
<evidence type="ECO:0000259" key="1">
    <source>
        <dbReference type="Pfam" id="PF17123"/>
    </source>
</evidence>
<dbReference type="EMBL" id="JAJJMA010281654">
    <property type="protein sequence ID" value="MCL7046474.1"/>
    <property type="molecule type" value="Genomic_DNA"/>
</dbReference>
<protein>
    <recommendedName>
        <fullName evidence="1">RING-type domain-containing protein</fullName>
    </recommendedName>
</protein>
<proteinExistence type="predicted"/>
<name>A0AA41VSG1_PAPNU</name>
<sequence>MTGDTTERFSSVHMKPFKILSTQNKVVNPYDDTQVLIEVQFRTKSHVYLTRNDILVDMTLSRKKFESVARRRPTTVKILPINLVDLFASDIFRNCNFETLSYGNKMANLCLKFKRSVITIVIRVELMNVRCNEYNDEDEAFIGEYFLSSRRHRLNKLSERHLKRFNENDGDGSEECAICLGEFKEEDKVMKFECGYQFHNKCIMLGLQQ</sequence>
<comment type="caution">
    <text evidence="2">The sequence shown here is derived from an EMBL/GenBank/DDBJ whole genome shotgun (WGS) entry which is preliminary data.</text>
</comment>
<dbReference type="InterPro" id="IPR001841">
    <property type="entry name" value="Znf_RING"/>
</dbReference>
<accession>A0AA41VSG1</accession>
<organism evidence="2 3">
    <name type="scientific">Papaver nudicaule</name>
    <name type="common">Iceland poppy</name>
    <dbReference type="NCBI Taxonomy" id="74823"/>
    <lineage>
        <taxon>Eukaryota</taxon>
        <taxon>Viridiplantae</taxon>
        <taxon>Streptophyta</taxon>
        <taxon>Embryophyta</taxon>
        <taxon>Tracheophyta</taxon>
        <taxon>Spermatophyta</taxon>
        <taxon>Magnoliopsida</taxon>
        <taxon>Ranunculales</taxon>
        <taxon>Papaveraceae</taxon>
        <taxon>Papaveroideae</taxon>
        <taxon>Papaver</taxon>
    </lineage>
</organism>
<dbReference type="Pfam" id="PF17123">
    <property type="entry name" value="zf-RING_11"/>
    <property type="match status" value="1"/>
</dbReference>
<dbReference type="SUPFAM" id="SSF57850">
    <property type="entry name" value="RING/U-box"/>
    <property type="match status" value="1"/>
</dbReference>
<evidence type="ECO:0000313" key="2">
    <source>
        <dbReference type="EMBL" id="MCL7046474.1"/>
    </source>
</evidence>
<keyword evidence="3" id="KW-1185">Reference proteome</keyword>
<gene>
    <name evidence="2" type="ORF">MKW94_007124</name>
</gene>
<dbReference type="Proteomes" id="UP001177140">
    <property type="component" value="Unassembled WGS sequence"/>
</dbReference>
<dbReference type="InterPro" id="IPR013083">
    <property type="entry name" value="Znf_RING/FYVE/PHD"/>
</dbReference>
<reference evidence="2" key="1">
    <citation type="submission" date="2022-03" db="EMBL/GenBank/DDBJ databases">
        <title>A functionally conserved STORR gene fusion in Papaver species that diverged 16.8 million years ago.</title>
        <authorList>
            <person name="Catania T."/>
        </authorList>
    </citation>
    <scope>NUCLEOTIDE SEQUENCE</scope>
    <source>
        <strain evidence="2">S-191538</strain>
    </source>
</reference>
<feature type="domain" description="RING-type" evidence="1">
    <location>
        <begin position="175"/>
        <end position="203"/>
    </location>
</feature>